<dbReference type="PROSITE" id="PS50531">
    <property type="entry name" value="HTH_IS21"/>
    <property type="match status" value="1"/>
</dbReference>
<dbReference type="GO" id="GO:0003677">
    <property type="term" value="F:DNA binding"/>
    <property type="evidence" value="ECO:0007669"/>
    <property type="project" value="UniProtKB-KW"/>
</dbReference>
<organism evidence="5 6">
    <name type="scientific">Methanosarcina mazei</name>
    <name type="common">Methanosarcina frisia</name>
    <dbReference type="NCBI Taxonomy" id="2209"/>
    <lineage>
        <taxon>Archaea</taxon>
        <taxon>Methanobacteriati</taxon>
        <taxon>Methanobacteriota</taxon>
        <taxon>Stenosarchaea group</taxon>
        <taxon>Methanomicrobia</taxon>
        <taxon>Methanosarcinales</taxon>
        <taxon>Methanosarcinaceae</taxon>
        <taxon>Methanosarcina</taxon>
    </lineage>
</organism>
<dbReference type="PANTHER" id="PTHR35004:SF6">
    <property type="entry name" value="TRANSPOSASE"/>
    <property type="match status" value="1"/>
</dbReference>
<name>A0A0F8E6D2_METMZ</name>
<evidence type="ECO:0000256" key="1">
    <source>
        <dbReference type="ARBA" id="ARBA00022578"/>
    </source>
</evidence>
<feature type="domain" description="HTH IS21-type" evidence="4">
    <location>
        <begin position="5"/>
        <end position="67"/>
    </location>
</feature>
<dbReference type="Proteomes" id="UP000033878">
    <property type="component" value="Unassembled WGS sequence"/>
</dbReference>
<keyword evidence="1" id="KW-0815">Transposition</keyword>
<accession>A0A0F8E6D2</accession>
<dbReference type="EMBL" id="JJPB01000003">
    <property type="protein sequence ID" value="KKG35326.1"/>
    <property type="molecule type" value="Genomic_DNA"/>
</dbReference>
<dbReference type="InterPro" id="IPR017894">
    <property type="entry name" value="HTH_IS21_transposase_type"/>
</dbReference>
<reference evidence="5 6" key="1">
    <citation type="journal article" date="2015" name="ISME J.">
        <title>Genomic and phenotypic differentiation among Methanosarcina mazei populations from Columbia River sediment.</title>
        <authorList>
            <person name="Youngblut N.D."/>
            <person name="Wirth J.S."/>
            <person name="Henriksen J.R."/>
            <person name="Smith M."/>
            <person name="Simon H."/>
            <person name="Metcalf W.W."/>
            <person name="Whitaker R.J."/>
        </authorList>
    </citation>
    <scope>NUCLEOTIDE SEQUENCE [LARGE SCALE GENOMIC DNA]</scope>
    <source>
        <strain evidence="5 6">3.F.A.1A.3</strain>
    </source>
</reference>
<dbReference type="AlphaFoldDB" id="A0A0F8E6D2"/>
<evidence type="ECO:0000259" key="4">
    <source>
        <dbReference type="PROSITE" id="PS50531"/>
    </source>
</evidence>
<dbReference type="RefSeq" id="WP_048046413.1">
    <property type="nucleotide sequence ID" value="NZ_JJPB01000003.1"/>
</dbReference>
<dbReference type="GO" id="GO:0032196">
    <property type="term" value="P:transposition"/>
    <property type="evidence" value="ECO:0007669"/>
    <property type="project" value="UniProtKB-KW"/>
</dbReference>
<dbReference type="Pfam" id="PF02796">
    <property type="entry name" value="HTH_7"/>
    <property type="match status" value="1"/>
</dbReference>
<dbReference type="GO" id="GO:0000150">
    <property type="term" value="F:DNA strand exchange activity"/>
    <property type="evidence" value="ECO:0007669"/>
    <property type="project" value="InterPro"/>
</dbReference>
<evidence type="ECO:0000256" key="2">
    <source>
        <dbReference type="ARBA" id="ARBA00023125"/>
    </source>
</evidence>
<feature type="non-terminal residue" evidence="5">
    <location>
        <position position="168"/>
    </location>
</feature>
<keyword evidence="2" id="KW-0238">DNA-binding</keyword>
<proteinExistence type="predicted"/>
<comment type="caution">
    <text evidence="5">The sequence shown here is derived from an EMBL/GenBank/DDBJ whole genome shotgun (WGS) entry which is preliminary data.</text>
</comment>
<sequence length="168" mass="19520">MLKTEEWLLIRDLYSQGFSISEIAKQTGFDRKTVRKYLRLKTLPEPQKRSGRKSKLDPFKPYIQEKLKEGPYTAARLYREIKEMGFDGGKTIVKDFVQKIRPEQGIPAVLRYETKPGVQAQVDWGELGTVEVDGKVKKLFCFNMILGYSRMRYVEFTLSIDTPTLIQC</sequence>
<evidence type="ECO:0000313" key="6">
    <source>
        <dbReference type="Proteomes" id="UP000033878"/>
    </source>
</evidence>
<evidence type="ECO:0000313" key="5">
    <source>
        <dbReference type="EMBL" id="KKG35326.1"/>
    </source>
</evidence>
<dbReference type="Gene3D" id="1.10.10.60">
    <property type="entry name" value="Homeodomain-like"/>
    <property type="match status" value="1"/>
</dbReference>
<dbReference type="InterPro" id="IPR006120">
    <property type="entry name" value="Resolvase_HTH_dom"/>
</dbReference>
<protein>
    <submittedName>
        <fullName evidence="5">Resolvase</fullName>
    </submittedName>
</protein>
<evidence type="ECO:0000256" key="3">
    <source>
        <dbReference type="ARBA" id="ARBA00023172"/>
    </source>
</evidence>
<dbReference type="SUPFAM" id="SSF109709">
    <property type="entry name" value="KorB DNA-binding domain-like"/>
    <property type="match status" value="1"/>
</dbReference>
<gene>
    <name evidence="5" type="ORF">DU49_02355</name>
</gene>
<dbReference type="PANTHER" id="PTHR35004">
    <property type="entry name" value="TRANSPOSASE RV3428C-RELATED"/>
    <property type="match status" value="1"/>
</dbReference>
<keyword evidence="3" id="KW-0233">DNA recombination</keyword>